<sequence length="276" mass="31134">MSALDLNHYGRVTAAGIYANVLLTIFVAGLQFFMCIYGLTVFVDTPSSSRKGRRPYMIVSFIILITWCITAALDAYSVFRSLSESTSGEEFYRLTVSFEGEWFRVLSLFSLFLGLFVGDGLLLYRAYVVWKDRRWALIFPCLCYLTSLGLALYIASPQKENWRDNDRIIAGSFTFVAVSVNVMVTLLISFRLLRARQLMAKVLPCHDFLLYKKVAIILIESALPVAFFGLCYAITLVLVGPMGKSTESASIWQVLNMTFSALYFSFASDDWALVDE</sequence>
<dbReference type="AlphaFoldDB" id="A8NL39"/>
<comment type="caution">
    <text evidence="2">The sequence shown here is derived from an EMBL/GenBank/DDBJ whole genome shotgun (WGS) entry which is preliminary data.</text>
</comment>
<gene>
    <name evidence="2" type="ORF">CC1G_10479</name>
</gene>
<name>A8NL39_COPC7</name>
<dbReference type="GeneID" id="6011122"/>
<dbReference type="KEGG" id="cci:CC1G_10479"/>
<evidence type="ECO:0000313" key="2">
    <source>
        <dbReference type="EMBL" id="EAU87200.1"/>
    </source>
</evidence>
<feature type="transmembrane region" description="Helical" evidence="1">
    <location>
        <begin position="168"/>
        <end position="193"/>
    </location>
</feature>
<reference evidence="2 3" key="1">
    <citation type="journal article" date="2010" name="Proc. Natl. Acad. Sci. U.S.A.">
        <title>Insights into evolution of multicellular fungi from the assembled chromosomes of the mushroom Coprinopsis cinerea (Coprinus cinereus).</title>
        <authorList>
            <person name="Stajich J.E."/>
            <person name="Wilke S.K."/>
            <person name="Ahren D."/>
            <person name="Au C.H."/>
            <person name="Birren B.W."/>
            <person name="Borodovsky M."/>
            <person name="Burns C."/>
            <person name="Canback B."/>
            <person name="Casselton L.A."/>
            <person name="Cheng C.K."/>
            <person name="Deng J."/>
            <person name="Dietrich F.S."/>
            <person name="Fargo D.C."/>
            <person name="Farman M.L."/>
            <person name="Gathman A.C."/>
            <person name="Goldberg J."/>
            <person name="Guigo R."/>
            <person name="Hoegger P.J."/>
            <person name="Hooker J.B."/>
            <person name="Huggins A."/>
            <person name="James T.Y."/>
            <person name="Kamada T."/>
            <person name="Kilaru S."/>
            <person name="Kodira C."/>
            <person name="Kues U."/>
            <person name="Kupfer D."/>
            <person name="Kwan H.S."/>
            <person name="Lomsadze A."/>
            <person name="Li W."/>
            <person name="Lilly W.W."/>
            <person name="Ma L.J."/>
            <person name="Mackey A.J."/>
            <person name="Manning G."/>
            <person name="Martin F."/>
            <person name="Muraguchi H."/>
            <person name="Natvig D.O."/>
            <person name="Palmerini H."/>
            <person name="Ramesh M.A."/>
            <person name="Rehmeyer C.J."/>
            <person name="Roe B.A."/>
            <person name="Shenoy N."/>
            <person name="Stanke M."/>
            <person name="Ter-Hovhannisyan V."/>
            <person name="Tunlid A."/>
            <person name="Velagapudi R."/>
            <person name="Vision T.J."/>
            <person name="Zeng Q."/>
            <person name="Zolan M.E."/>
            <person name="Pukkila P.J."/>
        </authorList>
    </citation>
    <scope>NUCLEOTIDE SEQUENCE [LARGE SCALE GENOMIC DNA]</scope>
    <source>
        <strain evidence="3">Okayama-7 / 130 / ATCC MYA-4618 / FGSC 9003</strain>
    </source>
</reference>
<dbReference type="Proteomes" id="UP000001861">
    <property type="component" value="Unassembled WGS sequence"/>
</dbReference>
<dbReference type="OrthoDB" id="2751465at2759"/>
<dbReference type="EMBL" id="AACS02000012">
    <property type="protein sequence ID" value="EAU87200.1"/>
    <property type="molecule type" value="Genomic_DNA"/>
</dbReference>
<evidence type="ECO:0000313" key="3">
    <source>
        <dbReference type="Proteomes" id="UP000001861"/>
    </source>
</evidence>
<evidence type="ECO:0000256" key="1">
    <source>
        <dbReference type="SAM" id="Phobius"/>
    </source>
</evidence>
<proteinExistence type="predicted"/>
<dbReference type="RefSeq" id="XP_001834605.1">
    <property type="nucleotide sequence ID" value="XM_001834553.2"/>
</dbReference>
<keyword evidence="1" id="KW-0472">Membrane</keyword>
<keyword evidence="1" id="KW-0812">Transmembrane</keyword>
<evidence type="ECO:0008006" key="4">
    <source>
        <dbReference type="Google" id="ProtNLM"/>
    </source>
</evidence>
<feature type="transmembrane region" description="Helical" evidence="1">
    <location>
        <begin position="214"/>
        <end position="239"/>
    </location>
</feature>
<keyword evidence="3" id="KW-1185">Reference proteome</keyword>
<keyword evidence="1" id="KW-1133">Transmembrane helix</keyword>
<dbReference type="VEuPathDB" id="FungiDB:CC1G_10479"/>
<organism evidence="2 3">
    <name type="scientific">Coprinopsis cinerea (strain Okayama-7 / 130 / ATCC MYA-4618 / FGSC 9003)</name>
    <name type="common">Inky cap fungus</name>
    <name type="synonym">Hormographiella aspergillata</name>
    <dbReference type="NCBI Taxonomy" id="240176"/>
    <lineage>
        <taxon>Eukaryota</taxon>
        <taxon>Fungi</taxon>
        <taxon>Dikarya</taxon>
        <taxon>Basidiomycota</taxon>
        <taxon>Agaricomycotina</taxon>
        <taxon>Agaricomycetes</taxon>
        <taxon>Agaricomycetidae</taxon>
        <taxon>Agaricales</taxon>
        <taxon>Agaricineae</taxon>
        <taxon>Psathyrellaceae</taxon>
        <taxon>Coprinopsis</taxon>
    </lineage>
</organism>
<feature type="transmembrane region" description="Helical" evidence="1">
    <location>
        <begin position="17"/>
        <end position="43"/>
    </location>
</feature>
<protein>
    <recommendedName>
        <fullName evidence="4">G-protein coupled receptors family 1 profile domain-containing protein</fullName>
    </recommendedName>
</protein>
<accession>A8NL39</accession>
<feature type="transmembrane region" description="Helical" evidence="1">
    <location>
        <begin position="136"/>
        <end position="156"/>
    </location>
</feature>
<feature type="transmembrane region" description="Helical" evidence="1">
    <location>
        <begin position="102"/>
        <end position="124"/>
    </location>
</feature>
<feature type="transmembrane region" description="Helical" evidence="1">
    <location>
        <begin position="55"/>
        <end position="79"/>
    </location>
</feature>
<dbReference type="InParanoid" id="A8NL39"/>